<feature type="region of interest" description="Disordered" evidence="1">
    <location>
        <begin position="170"/>
        <end position="200"/>
    </location>
</feature>
<dbReference type="AlphaFoldDB" id="A0A918AQS9"/>
<dbReference type="Proteomes" id="UP000639606">
    <property type="component" value="Unassembled WGS sequence"/>
</dbReference>
<name>A0A918AQS9_9PSEU</name>
<comment type="caution">
    <text evidence="2">The sequence shown here is derived from an EMBL/GenBank/DDBJ whole genome shotgun (WGS) entry which is preliminary data.</text>
</comment>
<gene>
    <name evidence="2" type="ORF">GCM10010185_54900</name>
</gene>
<sequence length="337" mass="36625">MFPQVTEVGVAHDVCDEAQIAWPQFAGEHDDVVHRRVAREHRLDLAQLDPEAADLDLVVGAAEELQVALRAPARQVTGAVQASLRPGHEALGGQGRTVQVGVRELDSREVQLAGNTGGHRAQEAVEHVHPRVPDGPPDRHDRVLTIGPALPVRDVDRGLGRAVQVVQTGGQQLGEPAAGRVGQRLTTADHPTQSGAPSGRRLRQELLQHRRHEVDGGDPFALDQPGQVGRVTVPVRLGHDQRRAGDERPEELPDGHVEPGGRLLQHPVVGGEPVLVLHPQQPVDDARVRDHRTLGFAGRTGRVDHVRRMRRQQSGVERGGVLGREVELTEEVLGEHQ</sequence>
<dbReference type="EMBL" id="BMRG01000014">
    <property type="protein sequence ID" value="GGP74365.1"/>
    <property type="molecule type" value="Genomic_DNA"/>
</dbReference>
<evidence type="ECO:0000313" key="2">
    <source>
        <dbReference type="EMBL" id="GGP74365.1"/>
    </source>
</evidence>
<reference evidence="2" key="2">
    <citation type="submission" date="2020-09" db="EMBL/GenBank/DDBJ databases">
        <authorList>
            <person name="Sun Q."/>
            <person name="Ohkuma M."/>
        </authorList>
    </citation>
    <scope>NUCLEOTIDE SEQUENCE</scope>
    <source>
        <strain evidence="2">JCM 3313</strain>
    </source>
</reference>
<organism evidence="2 3">
    <name type="scientific">Saccharothrix coeruleofusca</name>
    <dbReference type="NCBI Taxonomy" id="33919"/>
    <lineage>
        <taxon>Bacteria</taxon>
        <taxon>Bacillati</taxon>
        <taxon>Actinomycetota</taxon>
        <taxon>Actinomycetes</taxon>
        <taxon>Pseudonocardiales</taxon>
        <taxon>Pseudonocardiaceae</taxon>
        <taxon>Saccharothrix</taxon>
    </lineage>
</organism>
<dbReference type="AntiFam" id="ANF00178">
    <property type="entry name" value="Shadow ORF (opposite dhbF)"/>
</dbReference>
<feature type="region of interest" description="Disordered" evidence="1">
    <location>
        <begin position="235"/>
        <end position="259"/>
    </location>
</feature>
<evidence type="ECO:0000313" key="3">
    <source>
        <dbReference type="Proteomes" id="UP000639606"/>
    </source>
</evidence>
<evidence type="ECO:0000256" key="1">
    <source>
        <dbReference type="SAM" id="MobiDB-lite"/>
    </source>
</evidence>
<protein>
    <submittedName>
        <fullName evidence="2">Uncharacterized protein</fullName>
    </submittedName>
</protein>
<accession>A0A918AQS9</accession>
<dbReference type="AntiFam" id="ANF00174">
    <property type="entry name" value="Shadow ORF (irp2)"/>
</dbReference>
<feature type="compositionally biased region" description="Basic and acidic residues" evidence="1">
    <location>
        <begin position="237"/>
        <end position="259"/>
    </location>
</feature>
<reference evidence="2" key="1">
    <citation type="journal article" date="2014" name="Int. J. Syst. Evol. Microbiol.">
        <title>Complete genome sequence of Corynebacterium casei LMG S-19264T (=DSM 44701T), isolated from a smear-ripened cheese.</title>
        <authorList>
            <consortium name="US DOE Joint Genome Institute (JGI-PGF)"/>
            <person name="Walter F."/>
            <person name="Albersmeier A."/>
            <person name="Kalinowski J."/>
            <person name="Ruckert C."/>
        </authorList>
    </citation>
    <scope>NUCLEOTIDE SEQUENCE</scope>
    <source>
        <strain evidence="2">JCM 3313</strain>
    </source>
</reference>
<proteinExistence type="predicted"/>
<feature type="compositionally biased region" description="Polar residues" evidence="1">
    <location>
        <begin position="184"/>
        <end position="196"/>
    </location>
</feature>
<keyword evidence="3" id="KW-1185">Reference proteome</keyword>